<dbReference type="EnsemblMetazoa" id="XM_022805515">
    <property type="protein sequence ID" value="XP_022661250"/>
    <property type="gene ID" value="LOC111250372"/>
</dbReference>
<evidence type="ECO:0000256" key="1">
    <source>
        <dbReference type="ARBA" id="ARBA00022692"/>
    </source>
</evidence>
<proteinExistence type="predicted"/>
<dbReference type="RefSeq" id="XP_022661251.1">
    <property type="nucleotide sequence ID" value="XM_022805516.1"/>
</dbReference>
<keyword evidence="1 5" id="KW-0812">Transmembrane</keyword>
<dbReference type="RefSeq" id="XP_022661253.1">
    <property type="nucleotide sequence ID" value="XM_022805518.1"/>
</dbReference>
<keyword evidence="3 5" id="KW-0472">Membrane</keyword>
<evidence type="ECO:0000256" key="2">
    <source>
        <dbReference type="ARBA" id="ARBA00022989"/>
    </source>
</evidence>
<feature type="transmembrane region" description="Helical" evidence="5">
    <location>
        <begin position="58"/>
        <end position="79"/>
    </location>
</feature>
<feature type="transmembrane region" description="Helical" evidence="5">
    <location>
        <begin position="368"/>
        <end position="392"/>
    </location>
</feature>
<dbReference type="EnsemblMetazoa" id="XM_022805514">
    <property type="protein sequence ID" value="XP_022661249"/>
    <property type="gene ID" value="LOC111250372"/>
</dbReference>
<evidence type="ECO:0000313" key="7">
    <source>
        <dbReference type="Proteomes" id="UP000594260"/>
    </source>
</evidence>
<evidence type="ECO:0000256" key="3">
    <source>
        <dbReference type="ARBA" id="ARBA00023136"/>
    </source>
</evidence>
<dbReference type="InterPro" id="IPR011701">
    <property type="entry name" value="MFS"/>
</dbReference>
<dbReference type="EnsemblMetazoa" id="XM_022805519">
    <property type="protein sequence ID" value="XP_022661254"/>
    <property type="gene ID" value="LOC111250372"/>
</dbReference>
<dbReference type="RefSeq" id="XP_022661250.1">
    <property type="nucleotide sequence ID" value="XM_022805515.1"/>
</dbReference>
<feature type="transmembrane region" description="Helical" evidence="5">
    <location>
        <begin position="21"/>
        <end position="38"/>
    </location>
</feature>
<dbReference type="KEGG" id="vde:111250372"/>
<dbReference type="InParanoid" id="A0A7M7K683"/>
<reference evidence="6" key="1">
    <citation type="submission" date="2021-01" db="UniProtKB">
        <authorList>
            <consortium name="EnsemblMetazoa"/>
        </authorList>
    </citation>
    <scope>IDENTIFICATION</scope>
</reference>
<dbReference type="InterPro" id="IPR036259">
    <property type="entry name" value="MFS_trans_sf"/>
</dbReference>
<evidence type="ECO:0000313" key="6">
    <source>
        <dbReference type="EnsemblMetazoa" id="XP_022661253"/>
    </source>
</evidence>
<dbReference type="SUPFAM" id="SSF103473">
    <property type="entry name" value="MFS general substrate transporter"/>
    <property type="match status" value="1"/>
</dbReference>
<dbReference type="EnsemblMetazoa" id="XM_022805517">
    <property type="protein sequence ID" value="XP_022661252"/>
    <property type="gene ID" value="LOC111250372"/>
</dbReference>
<feature type="transmembrane region" description="Helical" evidence="5">
    <location>
        <begin position="143"/>
        <end position="162"/>
    </location>
</feature>
<dbReference type="Gene3D" id="1.20.1250.20">
    <property type="entry name" value="MFS general substrate transporter like domains"/>
    <property type="match status" value="1"/>
</dbReference>
<feature type="transmembrane region" description="Helical" evidence="5">
    <location>
        <begin position="404"/>
        <end position="424"/>
    </location>
</feature>
<dbReference type="EnsemblMetazoa" id="XM_022805522">
    <property type="protein sequence ID" value="XP_022661257"/>
    <property type="gene ID" value="LOC111250372"/>
</dbReference>
<keyword evidence="2 5" id="KW-1133">Transmembrane helix</keyword>
<dbReference type="OMA" id="GIWICAP"/>
<dbReference type="Proteomes" id="UP000594260">
    <property type="component" value="Unplaced"/>
</dbReference>
<feature type="transmembrane region" description="Helical" evidence="5">
    <location>
        <begin position="315"/>
        <end position="332"/>
    </location>
</feature>
<accession>A0A7M7K683</accession>
<dbReference type="Pfam" id="PF07690">
    <property type="entry name" value="MFS_1"/>
    <property type="match status" value="1"/>
</dbReference>
<dbReference type="OrthoDB" id="6512734at2759"/>
<dbReference type="PANTHER" id="PTHR23121">
    <property type="entry name" value="SODIUM-DEPENDENT GLUCOSE TRANSPORTER 1"/>
    <property type="match status" value="1"/>
</dbReference>
<dbReference type="RefSeq" id="XP_022661257.1">
    <property type="nucleotide sequence ID" value="XM_022805522.1"/>
</dbReference>
<dbReference type="PANTHER" id="PTHR23121:SF10">
    <property type="entry name" value="MAJOR FACILITATOR SUPERFAMILY DOMAIN-CONTAINING PROTEIN 4A"/>
    <property type="match status" value="1"/>
</dbReference>
<dbReference type="EnsemblMetazoa" id="XM_022805516">
    <property type="protein sequence ID" value="XP_022661251"/>
    <property type="gene ID" value="LOC111250372"/>
</dbReference>
<dbReference type="RefSeq" id="XP_022661252.1">
    <property type="nucleotide sequence ID" value="XM_022805517.1"/>
</dbReference>
<dbReference type="EnsemblMetazoa" id="XM_022805518">
    <property type="protein sequence ID" value="XP_022661253"/>
    <property type="gene ID" value="LOC111250372"/>
</dbReference>
<evidence type="ECO:0000256" key="4">
    <source>
        <dbReference type="ARBA" id="ARBA00040840"/>
    </source>
</evidence>
<dbReference type="AlphaFoldDB" id="A0A7M7K683"/>
<dbReference type="EnsemblMetazoa" id="XM_022805520">
    <property type="protein sequence ID" value="XP_022661255"/>
    <property type="gene ID" value="LOC111250372"/>
</dbReference>
<dbReference type="GO" id="GO:0022857">
    <property type="term" value="F:transmembrane transporter activity"/>
    <property type="evidence" value="ECO:0007669"/>
    <property type="project" value="InterPro"/>
</dbReference>
<dbReference type="GeneID" id="111250372"/>
<feature type="transmembrane region" description="Helical" evidence="5">
    <location>
        <begin position="430"/>
        <end position="452"/>
    </location>
</feature>
<dbReference type="RefSeq" id="XP_022661255.1">
    <property type="nucleotide sequence ID" value="XM_022805520.1"/>
</dbReference>
<protein>
    <recommendedName>
        <fullName evidence="4">Major facilitator superfamily domain-containing protein 4A</fullName>
    </recommendedName>
</protein>
<dbReference type="RefSeq" id="XP_022661254.1">
    <property type="nucleotide sequence ID" value="XM_022805519.1"/>
</dbReference>
<dbReference type="RefSeq" id="XP_022661249.1">
    <property type="nucleotide sequence ID" value="XM_022805514.1"/>
</dbReference>
<keyword evidence="7" id="KW-1185">Reference proteome</keyword>
<sequence>MTNFLLLTRRQGERAIKYFQTMHLLMAGMTLGLVLVIVGPSLLDLADLLQVSVREMTLISFGGDFGAFFGSVLALMMFRYFSAQKVIISFMLLIGVSNILIPLGGTPVATAILTFCSGCGVGIVEIGAYVWLVGLWSSNVAPIVQLLQLSYGIGAFMSPLIAEPYLTHHPNADFSEGEIDLTNATASLPLNVSGSESQANFVSTISPLLESDTGGVLSVHTSMVHIPYALVGIFALFNALFMIVSYFIDSKDVTPEKPAEDGEVGVRNASPRYQWTLVTFIGIYTLVAVALEVVVGKFLPAYAVHHYSLSRSAGARIVSLFYVGFTFGRMLAVPLSIKLSPMHMMNIAQAGILGSVTVLTFIDRDERVLWTCSFTLGACLSPMFGSATAWLLEQVALSHDYMSIIMTMVTFGALAPPLFVGLYIEAHPDVLMYAVLSAACTMIVACWTMYAIASIHKRVYAQCSVRDDQQDGRLCEQNELAEKLHQREIEV</sequence>
<feature type="transmembrane region" description="Helical" evidence="5">
    <location>
        <begin position="226"/>
        <end position="248"/>
    </location>
</feature>
<evidence type="ECO:0000256" key="5">
    <source>
        <dbReference type="SAM" id="Phobius"/>
    </source>
</evidence>
<feature type="transmembrane region" description="Helical" evidence="5">
    <location>
        <begin position="86"/>
        <end position="105"/>
    </location>
</feature>
<organism evidence="6 7">
    <name type="scientific">Varroa destructor</name>
    <name type="common">Honeybee mite</name>
    <dbReference type="NCBI Taxonomy" id="109461"/>
    <lineage>
        <taxon>Eukaryota</taxon>
        <taxon>Metazoa</taxon>
        <taxon>Ecdysozoa</taxon>
        <taxon>Arthropoda</taxon>
        <taxon>Chelicerata</taxon>
        <taxon>Arachnida</taxon>
        <taxon>Acari</taxon>
        <taxon>Parasitiformes</taxon>
        <taxon>Mesostigmata</taxon>
        <taxon>Gamasina</taxon>
        <taxon>Dermanyssoidea</taxon>
        <taxon>Varroidae</taxon>
        <taxon>Varroa</taxon>
    </lineage>
</organism>
<name>A0A7M7K683_VARDE</name>
<feature type="transmembrane region" description="Helical" evidence="5">
    <location>
        <begin position="275"/>
        <end position="295"/>
    </location>
</feature>
<feature type="transmembrane region" description="Helical" evidence="5">
    <location>
        <begin position="111"/>
        <end position="136"/>
    </location>
</feature>